<dbReference type="Proteomes" id="UP000177905">
    <property type="component" value="Unassembled WGS sequence"/>
</dbReference>
<keyword evidence="4" id="KW-0411">Iron-sulfur</keyword>
<dbReference type="GO" id="GO:0003824">
    <property type="term" value="F:catalytic activity"/>
    <property type="evidence" value="ECO:0007669"/>
    <property type="project" value="InterPro"/>
</dbReference>
<dbReference type="InterPro" id="IPR007197">
    <property type="entry name" value="rSAM"/>
</dbReference>
<organism evidence="6 7">
    <name type="scientific">candidate division WOR-1 bacterium RIFOXYB2_FULL_36_35</name>
    <dbReference type="NCBI Taxonomy" id="1802578"/>
    <lineage>
        <taxon>Bacteria</taxon>
        <taxon>Bacillati</taxon>
        <taxon>Saganbacteria</taxon>
    </lineage>
</organism>
<name>A0A1F4RXU9_UNCSA</name>
<keyword evidence="2" id="KW-0479">Metal-binding</keyword>
<dbReference type="InterPro" id="IPR013785">
    <property type="entry name" value="Aldolase_TIM"/>
</dbReference>
<reference evidence="6 7" key="1">
    <citation type="journal article" date="2016" name="Nat. Commun.">
        <title>Thousands of microbial genomes shed light on interconnected biogeochemical processes in an aquifer system.</title>
        <authorList>
            <person name="Anantharaman K."/>
            <person name="Brown C.T."/>
            <person name="Hug L.A."/>
            <person name="Sharon I."/>
            <person name="Castelle C.J."/>
            <person name="Probst A.J."/>
            <person name="Thomas B.C."/>
            <person name="Singh A."/>
            <person name="Wilkins M.J."/>
            <person name="Karaoz U."/>
            <person name="Brodie E.L."/>
            <person name="Williams K.H."/>
            <person name="Hubbard S.S."/>
            <person name="Banfield J.F."/>
        </authorList>
    </citation>
    <scope>NUCLEOTIDE SEQUENCE [LARGE SCALE GENOMIC DNA]</scope>
</reference>
<dbReference type="GO" id="GO:0046872">
    <property type="term" value="F:metal ion binding"/>
    <property type="evidence" value="ECO:0007669"/>
    <property type="project" value="UniProtKB-KW"/>
</dbReference>
<dbReference type="InterPro" id="IPR050377">
    <property type="entry name" value="Radical_SAM_PqqE_MftC-like"/>
</dbReference>
<evidence type="ECO:0000259" key="5">
    <source>
        <dbReference type="Pfam" id="PF04055"/>
    </source>
</evidence>
<gene>
    <name evidence="6" type="ORF">A2290_04925</name>
</gene>
<keyword evidence="1" id="KW-0949">S-adenosyl-L-methionine</keyword>
<evidence type="ECO:0000313" key="6">
    <source>
        <dbReference type="EMBL" id="OGC12977.1"/>
    </source>
</evidence>
<dbReference type="AlphaFoldDB" id="A0A1F4RXU9"/>
<dbReference type="SUPFAM" id="SSF102114">
    <property type="entry name" value="Radical SAM enzymes"/>
    <property type="match status" value="1"/>
</dbReference>
<dbReference type="GO" id="GO:0051536">
    <property type="term" value="F:iron-sulfur cluster binding"/>
    <property type="evidence" value="ECO:0007669"/>
    <property type="project" value="UniProtKB-KW"/>
</dbReference>
<comment type="caution">
    <text evidence="6">The sequence shown here is derived from an EMBL/GenBank/DDBJ whole genome shotgun (WGS) entry which is preliminary data.</text>
</comment>
<proteinExistence type="predicted"/>
<evidence type="ECO:0000256" key="1">
    <source>
        <dbReference type="ARBA" id="ARBA00022691"/>
    </source>
</evidence>
<keyword evidence="3" id="KW-0408">Iron</keyword>
<dbReference type="SFLD" id="SFLDS00029">
    <property type="entry name" value="Radical_SAM"/>
    <property type="match status" value="1"/>
</dbReference>
<dbReference type="CDD" id="cd01335">
    <property type="entry name" value="Radical_SAM"/>
    <property type="match status" value="1"/>
</dbReference>
<feature type="domain" description="Radical SAM core" evidence="5">
    <location>
        <begin position="61"/>
        <end position="228"/>
    </location>
</feature>
<sequence>MCMLKRIDEKAIETINPLTRFAKKGKKEFNHEANLLTRHWGNVKAVLQGKVIPPFEIELQTSSRCNLTCNFCIGSATQKGEGVTRLPNNIDAANILTLASGITDYSVDTFRVERVKFSGFIGEPLVNKPATLLGMKHFLLHGREVGLFTNGVLINDDETRDVLLNTDYVHISLDAGSPETFRLLKQPKSKENKFEGILENISDIATLKAQRRGKINIVVGFVITPYNVHEIYSIAMRLKNIGVEVLRFKLDISLTFPLSYSQISLAKQQIERIKKELEDDKFEVIAIHDLEDKERGKRDFSECFAHFFWGTIGSDANVYPCDHNTFPGAPGYGNAIKRPFGEIWEGRLRRVLVEGNIFPEVCPPVCSPFGACVNPFMAFLKVLEKNEGIGKIERYLALP</sequence>
<dbReference type="Pfam" id="PF04055">
    <property type="entry name" value="Radical_SAM"/>
    <property type="match status" value="1"/>
</dbReference>
<dbReference type="PANTHER" id="PTHR11228:SF7">
    <property type="entry name" value="PQQA PEPTIDE CYCLASE"/>
    <property type="match status" value="1"/>
</dbReference>
<dbReference type="Gene3D" id="3.20.20.70">
    <property type="entry name" value="Aldolase class I"/>
    <property type="match status" value="1"/>
</dbReference>
<accession>A0A1F4RXU9</accession>
<evidence type="ECO:0000313" key="7">
    <source>
        <dbReference type="Proteomes" id="UP000177905"/>
    </source>
</evidence>
<dbReference type="PANTHER" id="PTHR11228">
    <property type="entry name" value="RADICAL SAM DOMAIN PROTEIN"/>
    <property type="match status" value="1"/>
</dbReference>
<dbReference type="InterPro" id="IPR058240">
    <property type="entry name" value="rSAM_sf"/>
</dbReference>
<dbReference type="EMBL" id="MEUA01000063">
    <property type="protein sequence ID" value="OGC12977.1"/>
    <property type="molecule type" value="Genomic_DNA"/>
</dbReference>
<protein>
    <recommendedName>
        <fullName evidence="5">Radical SAM core domain-containing protein</fullName>
    </recommendedName>
</protein>
<evidence type="ECO:0000256" key="4">
    <source>
        <dbReference type="ARBA" id="ARBA00023014"/>
    </source>
</evidence>
<evidence type="ECO:0000256" key="3">
    <source>
        <dbReference type="ARBA" id="ARBA00023004"/>
    </source>
</evidence>
<evidence type="ECO:0000256" key="2">
    <source>
        <dbReference type="ARBA" id="ARBA00022723"/>
    </source>
</evidence>
<dbReference type="SFLD" id="SFLDG01067">
    <property type="entry name" value="SPASM/twitch_domain_containing"/>
    <property type="match status" value="1"/>
</dbReference>